<dbReference type="InterPro" id="IPR002815">
    <property type="entry name" value="Spo11/TopoVI_A"/>
</dbReference>
<dbReference type="SUPFAM" id="SSF56726">
    <property type="entry name" value="DNA topoisomerase IV, alpha subunit"/>
    <property type="match status" value="1"/>
</dbReference>
<dbReference type="PRINTS" id="PR01550">
    <property type="entry name" value="TOP6AFAMILY"/>
</dbReference>
<reference evidence="4 5" key="1">
    <citation type="journal article" date="2015" name="Genome Biol. Evol.">
        <title>Comparative Genomics of a Bacterivorous Green Alga Reveals Evolutionary Causalities and Consequences of Phago-Mixotrophic Mode of Nutrition.</title>
        <authorList>
            <person name="Burns J.A."/>
            <person name="Paasch A."/>
            <person name="Narechania A."/>
            <person name="Kim E."/>
        </authorList>
    </citation>
    <scope>NUCLEOTIDE SEQUENCE [LARGE SCALE GENOMIC DNA]</scope>
    <source>
        <strain evidence="4 5">PLY_AMNH</strain>
    </source>
</reference>
<feature type="region of interest" description="Disordered" evidence="2">
    <location>
        <begin position="1"/>
        <end position="27"/>
    </location>
</feature>
<protein>
    <submittedName>
        <fullName evidence="4">DNA topoisomerase 6 subunit A</fullName>
    </submittedName>
</protein>
<gene>
    <name evidence="4" type="ORF">CYMTET_32972</name>
</gene>
<keyword evidence="1" id="KW-0238">DNA-binding</keyword>
<dbReference type="Gene3D" id="1.10.10.10">
    <property type="entry name" value="Winged helix-like DNA-binding domain superfamily/Winged helix DNA-binding domain"/>
    <property type="match status" value="1"/>
</dbReference>
<dbReference type="FunFam" id="1.10.10.10:FF:000387">
    <property type="entry name" value="DNA topoisomerase 6 subunit A"/>
    <property type="match status" value="1"/>
</dbReference>
<proteinExistence type="inferred from homology"/>
<dbReference type="PANTHER" id="PTHR10848">
    <property type="entry name" value="MEIOTIC RECOMBINATION PROTEIN SPO11"/>
    <property type="match status" value="1"/>
</dbReference>
<comment type="catalytic activity">
    <reaction evidence="1">
        <text>ATP-dependent breakage, passage and rejoining of double-stranded DNA.</text>
        <dbReference type="EC" id="5.6.2.2"/>
    </reaction>
</comment>
<evidence type="ECO:0000256" key="2">
    <source>
        <dbReference type="SAM" id="MobiDB-lite"/>
    </source>
</evidence>
<sequence>MSARGKKRAIDTTDAARKKLRDGVDGRPGSVDELLKKINALKDKDAKAPENTKTLAAVNQEKQYGDVREVIERSVDNVQDQIESIMISAAETILAGEGFGYAIPGRGTIYVEELNRIVLKDKSTFTSFSNVGATRKVTILSRVLQLIHGVLTKGIHVTKRDLFYTDVKLFKDQTSSDAVLDDIACMISCTRNSLHVVASEKGVVVGRLTYDEDGDTIDCTKMGIGGKAIPSNINK</sequence>
<evidence type="ECO:0000313" key="4">
    <source>
        <dbReference type="EMBL" id="KAK3257953.1"/>
    </source>
</evidence>
<accession>A0AAE0FEL2</accession>
<dbReference type="EMBL" id="LGRX02019945">
    <property type="protein sequence ID" value="KAK3257953.1"/>
    <property type="molecule type" value="Genomic_DNA"/>
</dbReference>
<dbReference type="GO" id="GO:0000706">
    <property type="term" value="P:meiotic DNA double-strand break processing"/>
    <property type="evidence" value="ECO:0007669"/>
    <property type="project" value="TreeGrafter"/>
</dbReference>
<dbReference type="GO" id="GO:0005524">
    <property type="term" value="F:ATP binding"/>
    <property type="evidence" value="ECO:0007669"/>
    <property type="project" value="InterPro"/>
</dbReference>
<evidence type="ECO:0000259" key="3">
    <source>
        <dbReference type="Pfam" id="PF04406"/>
    </source>
</evidence>
<dbReference type="Pfam" id="PF04406">
    <property type="entry name" value="TP6A_N"/>
    <property type="match status" value="1"/>
</dbReference>
<dbReference type="AlphaFoldDB" id="A0AAE0FEL2"/>
<comment type="similarity">
    <text evidence="1">Belongs to the TOP6A family.</text>
</comment>
<comment type="caution">
    <text evidence="4">The sequence shown here is derived from an EMBL/GenBank/DDBJ whole genome shotgun (WGS) entry which is preliminary data.</text>
</comment>
<dbReference type="PROSITE" id="PS52041">
    <property type="entry name" value="TOPO_IIB"/>
    <property type="match status" value="1"/>
</dbReference>
<dbReference type="GO" id="GO:0000228">
    <property type="term" value="C:nuclear chromosome"/>
    <property type="evidence" value="ECO:0007669"/>
    <property type="project" value="TreeGrafter"/>
</dbReference>
<evidence type="ECO:0000256" key="1">
    <source>
        <dbReference type="PROSITE-ProRule" id="PRU01385"/>
    </source>
</evidence>
<dbReference type="InterPro" id="IPR036388">
    <property type="entry name" value="WH-like_DNA-bd_sf"/>
</dbReference>
<feature type="compositionally biased region" description="Basic and acidic residues" evidence="2">
    <location>
        <begin position="8"/>
        <end position="25"/>
    </location>
</feature>
<dbReference type="GO" id="GO:0042138">
    <property type="term" value="P:meiotic DNA double-strand break formation"/>
    <property type="evidence" value="ECO:0007669"/>
    <property type="project" value="TreeGrafter"/>
</dbReference>
<feature type="active site" description="O-(5'-phospho-DNA)-tyrosine intermediate" evidence="1">
    <location>
        <position position="164"/>
    </location>
</feature>
<organism evidence="4 5">
    <name type="scientific">Cymbomonas tetramitiformis</name>
    <dbReference type="NCBI Taxonomy" id="36881"/>
    <lineage>
        <taxon>Eukaryota</taxon>
        <taxon>Viridiplantae</taxon>
        <taxon>Chlorophyta</taxon>
        <taxon>Pyramimonadophyceae</taxon>
        <taxon>Pyramimonadales</taxon>
        <taxon>Pyramimonadaceae</taxon>
        <taxon>Cymbomonas</taxon>
    </lineage>
</organism>
<dbReference type="InterPro" id="IPR013049">
    <property type="entry name" value="Spo11/TopoVI_A_N"/>
</dbReference>
<dbReference type="GO" id="GO:0003677">
    <property type="term" value="F:DNA binding"/>
    <property type="evidence" value="ECO:0007669"/>
    <property type="project" value="UniProtKB-UniRule"/>
</dbReference>
<dbReference type="PANTHER" id="PTHR10848:SF4">
    <property type="entry name" value="DNA TOPOISOMERASE 6 SUBUNIT A"/>
    <property type="match status" value="1"/>
</dbReference>
<feature type="domain" description="Spo11/DNA topoisomerase VI subunit A N-terminal" evidence="3">
    <location>
        <begin position="135"/>
        <end position="196"/>
    </location>
</feature>
<keyword evidence="1" id="KW-0413">Isomerase</keyword>
<feature type="non-terminal residue" evidence="4">
    <location>
        <position position="235"/>
    </location>
</feature>
<keyword evidence="5" id="KW-1185">Reference proteome</keyword>
<evidence type="ECO:0000313" key="5">
    <source>
        <dbReference type="Proteomes" id="UP001190700"/>
    </source>
</evidence>
<dbReference type="Proteomes" id="UP001190700">
    <property type="component" value="Unassembled WGS sequence"/>
</dbReference>
<dbReference type="GO" id="GO:0003918">
    <property type="term" value="F:DNA topoisomerase type II (double strand cut, ATP-hydrolyzing) activity"/>
    <property type="evidence" value="ECO:0007669"/>
    <property type="project" value="UniProtKB-UniRule"/>
</dbReference>
<keyword evidence="1" id="KW-0799">Topoisomerase</keyword>
<dbReference type="InterPro" id="IPR036078">
    <property type="entry name" value="Spo11/TopoVI_A_sf"/>
</dbReference>
<dbReference type="GO" id="GO:0007131">
    <property type="term" value="P:reciprocal meiotic recombination"/>
    <property type="evidence" value="ECO:0007669"/>
    <property type="project" value="TreeGrafter"/>
</dbReference>
<name>A0AAE0FEL2_9CHLO</name>